<dbReference type="EMBL" id="CADCXU010030878">
    <property type="protein sequence ID" value="CAB0017128.1"/>
    <property type="molecule type" value="Genomic_DNA"/>
</dbReference>
<evidence type="ECO:0000313" key="3">
    <source>
        <dbReference type="Proteomes" id="UP000479000"/>
    </source>
</evidence>
<sequence length="141" mass="16206">RYVQHFVKVLPDFFDDIEHFEILGIPSVRGERTAQKHENRNRGHPWPDCKHHHNTWEEEPSKNLITQILGRFWMPCVLPVCHGAARGSASFSYARTLLVTIRIESRCEDSRPNRVTPRKGSVSCTCTKNGSRNSSRLSPQV</sequence>
<accession>A0A6H5HHS1</accession>
<protein>
    <submittedName>
        <fullName evidence="2">Uncharacterized protein</fullName>
    </submittedName>
</protein>
<proteinExistence type="predicted"/>
<evidence type="ECO:0000256" key="1">
    <source>
        <dbReference type="SAM" id="MobiDB-lite"/>
    </source>
</evidence>
<dbReference type="Proteomes" id="UP000479000">
    <property type="component" value="Unassembled WGS sequence"/>
</dbReference>
<evidence type="ECO:0000313" key="2">
    <source>
        <dbReference type="EMBL" id="CAB0017128.1"/>
    </source>
</evidence>
<feature type="non-terminal residue" evidence="2">
    <location>
        <position position="1"/>
    </location>
</feature>
<organism evidence="2 3">
    <name type="scientific">Nesidiocoris tenuis</name>
    <dbReference type="NCBI Taxonomy" id="355587"/>
    <lineage>
        <taxon>Eukaryota</taxon>
        <taxon>Metazoa</taxon>
        <taxon>Ecdysozoa</taxon>
        <taxon>Arthropoda</taxon>
        <taxon>Hexapoda</taxon>
        <taxon>Insecta</taxon>
        <taxon>Pterygota</taxon>
        <taxon>Neoptera</taxon>
        <taxon>Paraneoptera</taxon>
        <taxon>Hemiptera</taxon>
        <taxon>Heteroptera</taxon>
        <taxon>Panheteroptera</taxon>
        <taxon>Cimicomorpha</taxon>
        <taxon>Miridae</taxon>
        <taxon>Dicyphina</taxon>
        <taxon>Nesidiocoris</taxon>
    </lineage>
</organism>
<keyword evidence="3" id="KW-1185">Reference proteome</keyword>
<feature type="region of interest" description="Disordered" evidence="1">
    <location>
        <begin position="110"/>
        <end position="141"/>
    </location>
</feature>
<name>A0A6H5HHS1_9HEMI</name>
<gene>
    <name evidence="2" type="ORF">NTEN_LOCUS21193</name>
</gene>
<reference evidence="2 3" key="1">
    <citation type="submission" date="2020-02" db="EMBL/GenBank/DDBJ databases">
        <authorList>
            <person name="Ferguson B K."/>
        </authorList>
    </citation>
    <scope>NUCLEOTIDE SEQUENCE [LARGE SCALE GENOMIC DNA]</scope>
</reference>
<dbReference type="AlphaFoldDB" id="A0A6H5HHS1"/>
<feature type="compositionally biased region" description="Polar residues" evidence="1">
    <location>
        <begin position="122"/>
        <end position="141"/>
    </location>
</feature>